<evidence type="ECO:0000256" key="8">
    <source>
        <dbReference type="ARBA" id="ARBA00029586"/>
    </source>
</evidence>
<keyword evidence="3" id="KW-0001">2Fe-2S</keyword>
<name>A0A1H5UEF2_9ACTN</name>
<dbReference type="CDD" id="cd03467">
    <property type="entry name" value="Rieske"/>
    <property type="match status" value="1"/>
</dbReference>
<evidence type="ECO:0000256" key="7">
    <source>
        <dbReference type="ARBA" id="ARBA00023157"/>
    </source>
</evidence>
<keyword evidence="7" id="KW-1015">Disulfide bond</keyword>
<evidence type="ECO:0000256" key="1">
    <source>
        <dbReference type="ARBA" id="ARBA00002494"/>
    </source>
</evidence>
<dbReference type="InterPro" id="IPR036922">
    <property type="entry name" value="Rieske_2Fe-2S_sf"/>
</dbReference>
<dbReference type="GO" id="GO:0016020">
    <property type="term" value="C:membrane"/>
    <property type="evidence" value="ECO:0007669"/>
    <property type="project" value="InterPro"/>
</dbReference>
<evidence type="ECO:0000256" key="6">
    <source>
        <dbReference type="ARBA" id="ARBA00023014"/>
    </source>
</evidence>
<protein>
    <recommendedName>
        <fullName evidence="2">Cytochrome bc1 complex Rieske iron-sulfur subunit</fullName>
    </recommendedName>
    <alternativeName>
        <fullName evidence="8">Cytochrome bc1 reductase complex subunit QcrA</fullName>
    </alternativeName>
</protein>
<evidence type="ECO:0000313" key="12">
    <source>
        <dbReference type="Proteomes" id="UP000236732"/>
    </source>
</evidence>
<dbReference type="InterPro" id="IPR006311">
    <property type="entry name" value="TAT_signal"/>
</dbReference>
<reference evidence="11 12" key="1">
    <citation type="submission" date="2016-10" db="EMBL/GenBank/DDBJ databases">
        <authorList>
            <person name="de Groot N.N."/>
        </authorList>
    </citation>
    <scope>NUCLEOTIDE SEQUENCE [LARGE SCALE GENOMIC DNA]</scope>
    <source>
        <strain evidence="11 12">CGMCC 4.7037</strain>
    </source>
</reference>
<dbReference type="Pfam" id="PF00355">
    <property type="entry name" value="Rieske"/>
    <property type="match status" value="1"/>
</dbReference>
<accession>A0A1H5UEF2</accession>
<dbReference type="GO" id="GO:0046872">
    <property type="term" value="F:metal ion binding"/>
    <property type="evidence" value="ECO:0007669"/>
    <property type="project" value="UniProtKB-KW"/>
</dbReference>
<dbReference type="Proteomes" id="UP000236732">
    <property type="component" value="Unassembled WGS sequence"/>
</dbReference>
<dbReference type="PANTHER" id="PTHR10134">
    <property type="entry name" value="CYTOCHROME B-C1 COMPLEX SUBUNIT RIESKE, MITOCHONDRIAL"/>
    <property type="match status" value="1"/>
</dbReference>
<dbReference type="InterPro" id="IPR019546">
    <property type="entry name" value="TAT_signal_bac_arc"/>
</dbReference>
<keyword evidence="5" id="KW-0408">Iron</keyword>
<dbReference type="EMBL" id="FNVT01000001">
    <property type="protein sequence ID" value="SEF72848.1"/>
    <property type="molecule type" value="Genomic_DNA"/>
</dbReference>
<evidence type="ECO:0000259" key="10">
    <source>
        <dbReference type="PROSITE" id="PS51296"/>
    </source>
</evidence>
<evidence type="ECO:0000256" key="3">
    <source>
        <dbReference type="ARBA" id="ARBA00022714"/>
    </source>
</evidence>
<dbReference type="InterPro" id="IPR014349">
    <property type="entry name" value="Rieske_Fe-S_prot"/>
</dbReference>
<dbReference type="PROSITE" id="PS51296">
    <property type="entry name" value="RIESKE"/>
    <property type="match status" value="1"/>
</dbReference>
<dbReference type="RefSeq" id="WP_103954044.1">
    <property type="nucleotide sequence ID" value="NZ_FNVT01000001.1"/>
</dbReference>
<dbReference type="InterPro" id="IPR017941">
    <property type="entry name" value="Rieske_2Fe-2S"/>
</dbReference>
<dbReference type="NCBIfam" id="TIGR01409">
    <property type="entry name" value="TAT_signal_seq"/>
    <property type="match status" value="1"/>
</dbReference>
<evidence type="ECO:0000256" key="5">
    <source>
        <dbReference type="ARBA" id="ARBA00023004"/>
    </source>
</evidence>
<dbReference type="OrthoDB" id="25106at2"/>
<dbReference type="PRINTS" id="PR00162">
    <property type="entry name" value="RIESKE"/>
</dbReference>
<gene>
    <name evidence="11" type="ORF">SAMN05444920_101484</name>
</gene>
<dbReference type="GO" id="GO:0004497">
    <property type="term" value="F:monooxygenase activity"/>
    <property type="evidence" value="ECO:0007669"/>
    <property type="project" value="UniProtKB-ARBA"/>
</dbReference>
<organism evidence="11 12">
    <name type="scientific">Nonomuraea solani</name>
    <dbReference type="NCBI Taxonomy" id="1144553"/>
    <lineage>
        <taxon>Bacteria</taxon>
        <taxon>Bacillati</taxon>
        <taxon>Actinomycetota</taxon>
        <taxon>Actinomycetes</taxon>
        <taxon>Streptosporangiales</taxon>
        <taxon>Streptosporangiaceae</taxon>
        <taxon>Nonomuraea</taxon>
    </lineage>
</organism>
<comment type="function">
    <text evidence="1">Iron-sulfur subunit of the cytochrome bc1 complex, an essential component of the respiratory electron transport chain required for ATP synthesis. The bc1 complex catalyzes the oxidation of menaquinol and the reduction of cytochrome c in the respiratory chain. The bc1 complex operates through a Q-cycle mechanism that couples electron transfer to generation of the proton gradient that drives ATP synthesis.</text>
</comment>
<dbReference type="AlphaFoldDB" id="A0A1H5UEF2"/>
<dbReference type="InterPro" id="IPR005805">
    <property type="entry name" value="Rieske_Fe-S_prot_C"/>
</dbReference>
<dbReference type="SUPFAM" id="SSF50022">
    <property type="entry name" value="ISP domain"/>
    <property type="match status" value="1"/>
</dbReference>
<dbReference type="PROSITE" id="PS51318">
    <property type="entry name" value="TAT"/>
    <property type="match status" value="1"/>
</dbReference>
<evidence type="ECO:0000313" key="11">
    <source>
        <dbReference type="EMBL" id="SEF72848.1"/>
    </source>
</evidence>
<feature type="domain" description="Rieske" evidence="10">
    <location>
        <begin position="37"/>
        <end position="128"/>
    </location>
</feature>
<evidence type="ECO:0000256" key="2">
    <source>
        <dbReference type="ARBA" id="ARBA00015816"/>
    </source>
</evidence>
<keyword evidence="4" id="KW-0479">Metal-binding</keyword>
<proteinExistence type="predicted"/>
<comment type="cofactor">
    <cofactor evidence="9">
        <name>[2Fe-2S] cluster</name>
        <dbReference type="ChEBI" id="CHEBI:190135"/>
    </cofactor>
</comment>
<dbReference type="GO" id="GO:0016705">
    <property type="term" value="F:oxidoreductase activity, acting on paired donors, with incorporation or reduction of molecular oxygen"/>
    <property type="evidence" value="ECO:0007669"/>
    <property type="project" value="UniProtKB-ARBA"/>
</dbReference>
<evidence type="ECO:0000256" key="4">
    <source>
        <dbReference type="ARBA" id="ARBA00022723"/>
    </source>
</evidence>
<dbReference type="Gene3D" id="2.102.10.10">
    <property type="entry name" value="Rieske [2Fe-2S] iron-sulphur domain"/>
    <property type="match status" value="1"/>
</dbReference>
<keyword evidence="12" id="KW-1185">Reference proteome</keyword>
<keyword evidence="6" id="KW-0411">Iron-sulfur</keyword>
<evidence type="ECO:0000256" key="9">
    <source>
        <dbReference type="ARBA" id="ARBA00034078"/>
    </source>
</evidence>
<dbReference type="GO" id="GO:0051537">
    <property type="term" value="F:2 iron, 2 sulfur cluster binding"/>
    <property type="evidence" value="ECO:0007669"/>
    <property type="project" value="UniProtKB-KW"/>
</dbReference>
<sequence>MLTRRTLITRGGAAGAGVVFLWPRPAEAAETAETAGPALAKARSIPVGGGKVVKGKYVITQPKKGVYRCFSAKCTHQGCTVASVSGGTINCPCHGSKFSASTGAVVRGPAKRALTRKKIKVAKGVISLA</sequence>